<proteinExistence type="predicted"/>
<keyword evidence="8" id="KW-1185">Reference proteome</keyword>
<feature type="region of interest" description="Disordered" evidence="5">
    <location>
        <begin position="530"/>
        <end position="559"/>
    </location>
</feature>
<reference evidence="8" key="2">
    <citation type="submission" date="2015-01" db="EMBL/GenBank/DDBJ databases">
        <title>Evolutionary Origins and Diversification of the Mycorrhizal Mutualists.</title>
        <authorList>
            <consortium name="DOE Joint Genome Institute"/>
            <consortium name="Mycorrhizal Genomics Consortium"/>
            <person name="Kohler A."/>
            <person name="Kuo A."/>
            <person name="Nagy L.G."/>
            <person name="Floudas D."/>
            <person name="Copeland A."/>
            <person name="Barry K.W."/>
            <person name="Cichocki N."/>
            <person name="Veneault-Fourrey C."/>
            <person name="LaButti K."/>
            <person name="Lindquist E.A."/>
            <person name="Lipzen A."/>
            <person name="Lundell T."/>
            <person name="Morin E."/>
            <person name="Murat C."/>
            <person name="Riley R."/>
            <person name="Ohm R."/>
            <person name="Sun H."/>
            <person name="Tunlid A."/>
            <person name="Henrissat B."/>
            <person name="Grigoriev I.V."/>
            <person name="Hibbett D.S."/>
            <person name="Martin F."/>
        </authorList>
    </citation>
    <scope>NUCLEOTIDE SEQUENCE [LARGE SCALE GENOMIC DNA]</scope>
    <source>
        <strain evidence="8">MUT 4182</strain>
    </source>
</reference>
<feature type="repeat" description="PPR" evidence="3">
    <location>
        <begin position="639"/>
        <end position="673"/>
    </location>
</feature>
<dbReference type="EMBL" id="KN822967">
    <property type="protein sequence ID" value="KIO30926.1"/>
    <property type="molecule type" value="Genomic_DNA"/>
</dbReference>
<feature type="compositionally biased region" description="Basic and acidic residues" evidence="5">
    <location>
        <begin position="95"/>
        <end position="107"/>
    </location>
</feature>
<organism evidence="7 8">
    <name type="scientific">Tulasnella calospora MUT 4182</name>
    <dbReference type="NCBI Taxonomy" id="1051891"/>
    <lineage>
        <taxon>Eukaryota</taxon>
        <taxon>Fungi</taxon>
        <taxon>Dikarya</taxon>
        <taxon>Basidiomycota</taxon>
        <taxon>Agaricomycotina</taxon>
        <taxon>Agaricomycetes</taxon>
        <taxon>Cantharellales</taxon>
        <taxon>Tulasnellaceae</taxon>
        <taxon>Tulasnella</taxon>
    </lineage>
</organism>
<dbReference type="Pfam" id="PF13812">
    <property type="entry name" value="PPR_3"/>
    <property type="match status" value="1"/>
</dbReference>
<dbReference type="InterPro" id="IPR002885">
    <property type="entry name" value="PPR_rpt"/>
</dbReference>
<dbReference type="Proteomes" id="UP000054248">
    <property type="component" value="Unassembled WGS sequence"/>
</dbReference>
<feature type="compositionally biased region" description="Polar residues" evidence="5">
    <location>
        <begin position="534"/>
        <end position="559"/>
    </location>
</feature>
<dbReference type="AlphaFoldDB" id="A0A0C3QQT5"/>
<feature type="region of interest" description="Disordered" evidence="5">
    <location>
        <begin position="379"/>
        <end position="398"/>
    </location>
</feature>
<feature type="DNA-binding region" description="HMG box" evidence="2">
    <location>
        <begin position="291"/>
        <end position="361"/>
    </location>
</feature>
<feature type="compositionally biased region" description="Polar residues" evidence="5">
    <location>
        <begin position="76"/>
        <end position="92"/>
    </location>
</feature>
<dbReference type="PROSITE" id="PS51375">
    <property type="entry name" value="PPR"/>
    <property type="match status" value="1"/>
</dbReference>
<feature type="coiled-coil region" evidence="4">
    <location>
        <begin position="336"/>
        <end position="363"/>
    </location>
</feature>
<dbReference type="Gene3D" id="1.10.30.10">
    <property type="entry name" value="High mobility group box domain"/>
    <property type="match status" value="2"/>
</dbReference>
<feature type="compositionally biased region" description="Basic residues" evidence="5">
    <location>
        <begin position="1172"/>
        <end position="1189"/>
    </location>
</feature>
<evidence type="ECO:0000256" key="4">
    <source>
        <dbReference type="SAM" id="Coils"/>
    </source>
</evidence>
<feature type="region of interest" description="Disordered" evidence="5">
    <location>
        <begin position="47"/>
        <end position="112"/>
    </location>
</feature>
<accession>A0A0C3QQT5</accession>
<dbReference type="InterPro" id="IPR009071">
    <property type="entry name" value="HMG_box_dom"/>
</dbReference>
<dbReference type="GO" id="GO:0005634">
    <property type="term" value="C:nucleus"/>
    <property type="evidence" value="ECO:0007669"/>
    <property type="project" value="UniProtKB-UniRule"/>
</dbReference>
<feature type="domain" description="HMG box" evidence="6">
    <location>
        <begin position="291"/>
        <end position="361"/>
    </location>
</feature>
<evidence type="ECO:0000256" key="3">
    <source>
        <dbReference type="PROSITE-ProRule" id="PRU00708"/>
    </source>
</evidence>
<keyword evidence="2" id="KW-0238">DNA-binding</keyword>
<dbReference type="SUPFAM" id="SSF47095">
    <property type="entry name" value="HMG-box"/>
    <property type="match status" value="2"/>
</dbReference>
<evidence type="ECO:0000256" key="5">
    <source>
        <dbReference type="SAM" id="MobiDB-lite"/>
    </source>
</evidence>
<dbReference type="GO" id="GO:0003677">
    <property type="term" value="F:DNA binding"/>
    <property type="evidence" value="ECO:0007669"/>
    <property type="project" value="UniProtKB-UniRule"/>
</dbReference>
<dbReference type="Pfam" id="PF00505">
    <property type="entry name" value="HMG_box"/>
    <property type="match status" value="1"/>
</dbReference>
<evidence type="ECO:0000256" key="1">
    <source>
        <dbReference type="ARBA" id="ARBA00022737"/>
    </source>
</evidence>
<dbReference type="InterPro" id="IPR036910">
    <property type="entry name" value="HMG_box_dom_sf"/>
</dbReference>
<dbReference type="PROSITE" id="PS50118">
    <property type="entry name" value="HMG_BOX_2"/>
    <property type="match status" value="2"/>
</dbReference>
<feature type="compositionally biased region" description="Basic and acidic residues" evidence="5">
    <location>
        <begin position="241"/>
        <end position="253"/>
    </location>
</feature>
<dbReference type="PANTHER" id="PTHR47939:SF13">
    <property type="entry name" value="OS03G0201400 PROTEIN"/>
    <property type="match status" value="1"/>
</dbReference>
<reference evidence="7 8" key="1">
    <citation type="submission" date="2014-04" db="EMBL/GenBank/DDBJ databases">
        <authorList>
            <consortium name="DOE Joint Genome Institute"/>
            <person name="Kuo A."/>
            <person name="Girlanda M."/>
            <person name="Perotto S."/>
            <person name="Kohler A."/>
            <person name="Nagy L.G."/>
            <person name="Floudas D."/>
            <person name="Copeland A."/>
            <person name="Barry K.W."/>
            <person name="Cichocki N."/>
            <person name="Veneault-Fourrey C."/>
            <person name="LaButti K."/>
            <person name="Lindquist E.A."/>
            <person name="Lipzen A."/>
            <person name="Lundell T."/>
            <person name="Morin E."/>
            <person name="Murat C."/>
            <person name="Sun H."/>
            <person name="Tunlid A."/>
            <person name="Henrissat B."/>
            <person name="Grigoriev I.V."/>
            <person name="Hibbett D.S."/>
            <person name="Martin F."/>
            <person name="Nordberg H.P."/>
            <person name="Cantor M.N."/>
            <person name="Hua S.X."/>
        </authorList>
    </citation>
    <scope>NUCLEOTIDE SEQUENCE [LARGE SCALE GENOMIC DNA]</scope>
    <source>
        <strain evidence="7 8">MUT 4182</strain>
    </source>
</reference>
<dbReference type="OrthoDB" id="185373at2759"/>
<dbReference type="PANTHER" id="PTHR47939">
    <property type="entry name" value="MEMBRANE-ASSOCIATED SALT-INDUCIBLE PROTEIN-LIKE"/>
    <property type="match status" value="1"/>
</dbReference>
<gene>
    <name evidence="7" type="ORF">M407DRAFT_222046</name>
</gene>
<keyword evidence="1" id="KW-0677">Repeat</keyword>
<evidence type="ECO:0000256" key="2">
    <source>
        <dbReference type="PROSITE-ProRule" id="PRU00267"/>
    </source>
</evidence>
<protein>
    <recommendedName>
        <fullName evidence="6">HMG box domain-containing protein</fullName>
    </recommendedName>
</protein>
<dbReference type="HOGENOM" id="CLU_268548_0_0_1"/>
<dbReference type="STRING" id="1051891.A0A0C3QQT5"/>
<evidence type="ECO:0000259" key="6">
    <source>
        <dbReference type="PROSITE" id="PS50118"/>
    </source>
</evidence>
<dbReference type="InterPro" id="IPR050667">
    <property type="entry name" value="PPR-containing_protein"/>
</dbReference>
<feature type="region of interest" description="Disordered" evidence="5">
    <location>
        <begin position="482"/>
        <end position="503"/>
    </location>
</feature>
<feature type="region of interest" description="Disordered" evidence="5">
    <location>
        <begin position="1170"/>
        <end position="1195"/>
    </location>
</feature>
<keyword evidence="2" id="KW-0539">Nucleus</keyword>
<feature type="region of interest" description="Disordered" evidence="5">
    <location>
        <begin position="214"/>
        <end position="293"/>
    </location>
</feature>
<feature type="DNA-binding region" description="HMG box" evidence="2">
    <location>
        <begin position="396"/>
        <end position="468"/>
    </location>
</feature>
<name>A0A0C3QQT5_9AGAM</name>
<feature type="compositionally biased region" description="Low complexity" evidence="5">
    <location>
        <begin position="485"/>
        <end position="495"/>
    </location>
</feature>
<dbReference type="SMART" id="SM00398">
    <property type="entry name" value="HMG"/>
    <property type="match status" value="2"/>
</dbReference>
<evidence type="ECO:0000313" key="8">
    <source>
        <dbReference type="Proteomes" id="UP000054248"/>
    </source>
</evidence>
<feature type="compositionally biased region" description="Basic and acidic residues" evidence="5">
    <location>
        <begin position="47"/>
        <end position="58"/>
    </location>
</feature>
<dbReference type="Gene3D" id="1.25.40.10">
    <property type="entry name" value="Tetratricopeptide repeat domain"/>
    <property type="match status" value="3"/>
</dbReference>
<feature type="region of interest" description="Disordered" evidence="5">
    <location>
        <begin position="1"/>
        <end position="33"/>
    </location>
</feature>
<evidence type="ECO:0000313" key="7">
    <source>
        <dbReference type="EMBL" id="KIO30926.1"/>
    </source>
</evidence>
<keyword evidence="4" id="KW-0175">Coiled coil</keyword>
<feature type="domain" description="HMG box" evidence="6">
    <location>
        <begin position="396"/>
        <end position="468"/>
    </location>
</feature>
<sequence length="1222" mass="136321">MSSESTYFPFSPARTRPVRLPDPSPSLPHSISDEFRQFTDYSGYERSVRAGEARRESEDGLGLSIPLGQDVPGPQDVSTRSWNSGAGSNVQSRWGMEDSKTNGRENDSFAGGTDGAGDEQFNVLPPQKIHVSPARPMFNTVSSRPPIGSPMMVDSFSNSPDLAASRSSYGSPIPAPTYHASISPSHLPIFSHRSISPFLLHGAHPMIERPASALSRPGSVLSRGMATTPADFTSPREEEEAFKAEEAAEAEAKKPRKRKTVVEVAEEGPAKSGKKGTTKSKAPNKSVLNPPKAPQSKWQMYFSDFLTSTKYANPEGKINVTAIAKAAAVAYKTISIEEHEALNKRVKQAKDAYKREVAHWQKTLTPEDVKIENAYRTAQRKAGQSRKHNMKDPNAPKKPMSPYFSYLAAIRSDPEMIKEVFGDETETTRQSQLAAAKWRSLSEEEKAPYFREAERQKAEYDAKLAEYESQFTTVVTRRLASEVPARAASHSRSSSGTENESEAKLQKALEFAIRARNSPAQDRLRSVLAEKGTAQETSPTQMGSVPILPTSSSQPNVSEVSRMTEEEKRRTLLQATQSIHSARGNEAQMVEVFRQTLLQGIRPDTAMCNALLSGLARREDIEGIKGMLQMMDMSGVKKDARTYTIVISMYARREDTASAEHMAKQAIENGVRVDGRLFHALVMAYMSTESWEAVVRLFEDLQDNSKYATSFSSPFVLDSLLMAYVAMGVPFATVKEFFREKLPQYGVRPSTSMYIHVIRSATDAGRLQDAMSLLQELREKAADSTSGLVMEPRAVAIVLAGFLQAGRWREAKALYAQSGMLHLAWDDASASTVLQAANRLPRRLRRRILRTLFPRALPVKGRDGTVQRLKVDDRSRAMRLERLLLPIMQTQALRHKPAAVEELHQKIIESGGEPSHLSLCILLDAYRRVGKITEAKAVWEQIFRKAQDEALEPGGNPPQITRRHILAIPLSIYLDALVAAGAHGAVIKAWDSVRDAGFGYSPENWNTFAVALIAGGRPFEAFQVVERCLIPANSPAQESKVVLDEALANPVTGIRRSPQHRRRAVFEARRLKERHREGWANALQSDDVTSPLKFISQHSGYHNRWRPSAATLMALKNVVIRLQHGHMIHPTSRRWSEEMYRGSEEDAALATLARIQDQCPQTYAKVLVPQERKRKRRDGPLRHREKRRPHTVERRARFLRIVGKSSRKQNLFDPEAQSNVDM</sequence>
<dbReference type="InterPro" id="IPR011990">
    <property type="entry name" value="TPR-like_helical_dom_sf"/>
</dbReference>